<proteinExistence type="predicted"/>
<organism evidence="1 2">
    <name type="scientific">Mytilus coruscus</name>
    <name type="common">Sea mussel</name>
    <dbReference type="NCBI Taxonomy" id="42192"/>
    <lineage>
        <taxon>Eukaryota</taxon>
        <taxon>Metazoa</taxon>
        <taxon>Spiralia</taxon>
        <taxon>Lophotrochozoa</taxon>
        <taxon>Mollusca</taxon>
        <taxon>Bivalvia</taxon>
        <taxon>Autobranchia</taxon>
        <taxon>Pteriomorphia</taxon>
        <taxon>Mytilida</taxon>
        <taxon>Mytiloidea</taxon>
        <taxon>Mytilidae</taxon>
        <taxon>Mytilinae</taxon>
        <taxon>Mytilus</taxon>
    </lineage>
</organism>
<evidence type="ECO:0000313" key="1">
    <source>
        <dbReference type="EMBL" id="CAC5360366.1"/>
    </source>
</evidence>
<gene>
    <name evidence="1" type="ORF">MCOR_2873</name>
</gene>
<dbReference type="Gene3D" id="3.30.420.40">
    <property type="match status" value="2"/>
</dbReference>
<name>A0A6J8A2N7_MYTCO</name>
<dbReference type="PANTHER" id="PTHR14187">
    <property type="entry name" value="ALPHA KINASE/ELONGATION FACTOR 2 KINASE"/>
    <property type="match status" value="1"/>
</dbReference>
<dbReference type="PANTHER" id="PTHR14187:SF5">
    <property type="entry name" value="HEAT SHOCK 70 KDA PROTEIN 12A"/>
    <property type="match status" value="1"/>
</dbReference>
<dbReference type="AlphaFoldDB" id="A0A6J8A2N7"/>
<keyword evidence="2" id="KW-1185">Reference proteome</keyword>
<dbReference type="OrthoDB" id="2963168at2759"/>
<dbReference type="Gene3D" id="3.30.30.30">
    <property type="match status" value="1"/>
</dbReference>
<sequence length="523" mass="61031">MSSGSIVKNTDCNLWRYQPFKFWSHELSQCLFQKSSCNELGQIMFNNSSASNDNVCRCDHIQGYAFLHIPKNHCYCIPTQEDCTCYKKMSSIDHELRSELRTIYQDNEDRMEINDEKKKTQHINAVIRIGLSHSEIAFSVLDPHSKNKEPFVIIWDSKERGILEYNSTAILFQPNKTIHSIGFEAEEYFYSEEMHNDREHWFFFTNIMTTLCQKEEIIDENVKIEDIHNRNKLKAVDVIFAFINKMKLQLLSKLHQDSSDTINEIDTLMIILPAVWKVKKKLLIMLKASELAGDSDYNIILEAPEALIRFYSTHTDVLKENTRCIVLDIGDTSIISTLMTIKGQTYAIETTVFRQYGSISEEFFAFLTRVFTDRVTQYVKGNHPHQYTKTFRNFQVQLKNVRRDENVNFVIPYIWFQKFNSLYGTAISESIERHDLSSDISITKHTAKISYNKFQQFIQHRYQKVATILTTESVSDVKVLFLVGDNIDNMFVTNLREKHPNYTIYSEDPKSALLKGALVYVNQ</sequence>
<dbReference type="EMBL" id="CACVKT020000562">
    <property type="protein sequence ID" value="CAC5360366.1"/>
    <property type="molecule type" value="Genomic_DNA"/>
</dbReference>
<accession>A0A6J8A2N7</accession>
<evidence type="ECO:0000313" key="2">
    <source>
        <dbReference type="Proteomes" id="UP000507470"/>
    </source>
</evidence>
<reference evidence="1 2" key="1">
    <citation type="submission" date="2020-06" db="EMBL/GenBank/DDBJ databases">
        <authorList>
            <person name="Li R."/>
            <person name="Bekaert M."/>
        </authorList>
    </citation>
    <scope>NUCLEOTIDE SEQUENCE [LARGE SCALE GENOMIC DNA]</scope>
    <source>
        <strain evidence="2">wild</strain>
    </source>
</reference>
<protein>
    <submittedName>
        <fullName evidence="1">Uncharacterized protein</fullName>
    </submittedName>
</protein>
<dbReference type="Proteomes" id="UP000507470">
    <property type="component" value="Unassembled WGS sequence"/>
</dbReference>